<reference evidence="1" key="1">
    <citation type="journal article" date="2015" name="Nature">
        <title>Complex archaea that bridge the gap between prokaryotes and eukaryotes.</title>
        <authorList>
            <person name="Spang A."/>
            <person name="Saw J.H."/>
            <person name="Jorgensen S.L."/>
            <person name="Zaremba-Niedzwiedzka K."/>
            <person name="Martijn J."/>
            <person name="Lind A.E."/>
            <person name="van Eijk R."/>
            <person name="Schleper C."/>
            <person name="Guy L."/>
            <person name="Ettema T.J."/>
        </authorList>
    </citation>
    <scope>NUCLEOTIDE SEQUENCE</scope>
</reference>
<gene>
    <name evidence="1" type="ORF">LCGC14_1496620</name>
</gene>
<dbReference type="AlphaFoldDB" id="A0A0F9J592"/>
<evidence type="ECO:0008006" key="2">
    <source>
        <dbReference type="Google" id="ProtNLM"/>
    </source>
</evidence>
<comment type="caution">
    <text evidence="1">The sequence shown here is derived from an EMBL/GenBank/DDBJ whole genome shotgun (WGS) entry which is preliminary data.</text>
</comment>
<name>A0A0F9J592_9ZZZZ</name>
<accession>A0A0F9J592</accession>
<proteinExistence type="predicted"/>
<evidence type="ECO:0000313" key="1">
    <source>
        <dbReference type="EMBL" id="KKM64904.1"/>
    </source>
</evidence>
<dbReference type="EMBL" id="LAZR01010815">
    <property type="protein sequence ID" value="KKM64904.1"/>
    <property type="molecule type" value="Genomic_DNA"/>
</dbReference>
<organism evidence="1">
    <name type="scientific">marine sediment metagenome</name>
    <dbReference type="NCBI Taxonomy" id="412755"/>
    <lineage>
        <taxon>unclassified sequences</taxon>
        <taxon>metagenomes</taxon>
        <taxon>ecological metagenomes</taxon>
    </lineage>
</organism>
<protein>
    <recommendedName>
        <fullName evidence="2">Alginate export domain-containing protein</fullName>
    </recommendedName>
</protein>
<feature type="non-terminal residue" evidence="1">
    <location>
        <position position="1"/>
    </location>
</feature>
<sequence length="187" mass="20748">DHPQQFVAFKGGLLKGLEAGIDWKLNDDTHGHAMVQAKYAFDIKPDLWRGVVGIADLSDNRQHNGYFFPYAATSVDLKLFRLHLGYAPQPHNERFFAGIDKTVPFLDRNLQLKGDAIHINDKEDVLFSVGFLYELGLRDGAGEAAEGGLGGALNSILNNIILEGWVSMPSTGDQEVFTLKLNYVIKF</sequence>